<reference evidence="2" key="1">
    <citation type="submission" date="2022-12" db="EMBL/GenBank/DDBJ databases">
        <authorList>
            <person name="Alioto T."/>
            <person name="Alioto T."/>
            <person name="Gomez Garrido J."/>
        </authorList>
    </citation>
    <scope>NUCLEOTIDE SEQUENCE</scope>
</reference>
<organism evidence="2 3">
    <name type="scientific">Podarcis lilfordi</name>
    <name type="common">Lilford's wall lizard</name>
    <dbReference type="NCBI Taxonomy" id="74358"/>
    <lineage>
        <taxon>Eukaryota</taxon>
        <taxon>Metazoa</taxon>
        <taxon>Chordata</taxon>
        <taxon>Craniata</taxon>
        <taxon>Vertebrata</taxon>
        <taxon>Euteleostomi</taxon>
        <taxon>Lepidosauria</taxon>
        <taxon>Squamata</taxon>
        <taxon>Bifurcata</taxon>
        <taxon>Unidentata</taxon>
        <taxon>Episquamata</taxon>
        <taxon>Laterata</taxon>
        <taxon>Lacertibaenia</taxon>
        <taxon>Lacertidae</taxon>
        <taxon>Podarcis</taxon>
    </lineage>
</organism>
<gene>
    <name evidence="2" type="ORF">PODLI_1B005980</name>
</gene>
<evidence type="ECO:0000313" key="3">
    <source>
        <dbReference type="Proteomes" id="UP001178461"/>
    </source>
</evidence>
<sequence length="219" mass="23792">MLQEIQMFVLSLEYQATTEEACLQNLKCFVLVAETPAYRLAIKKLFGVFNFTEAQAHRRPPTSNTAPSCATAKFMDGLRLQLRGDGASFAPAEGAAAHGLAAAVGTAERAESGGAGRQRAPLGGRSLRRLYSSASLCARRCHQSGRGSRSCASAAARSARTGEGGRRLFVLPREEQEAAPPRNQNTSSKRKHFIASERPTARFYGLSFRETLMDVFCIF</sequence>
<name>A0AA35K7K1_9SAUR</name>
<evidence type="ECO:0000313" key="2">
    <source>
        <dbReference type="EMBL" id="CAI5773120.1"/>
    </source>
</evidence>
<proteinExistence type="predicted"/>
<dbReference type="Proteomes" id="UP001178461">
    <property type="component" value="Chromosome 4"/>
</dbReference>
<dbReference type="AlphaFoldDB" id="A0AA35K7K1"/>
<feature type="region of interest" description="Disordered" evidence="1">
    <location>
        <begin position="172"/>
        <end position="194"/>
    </location>
</feature>
<keyword evidence="3" id="KW-1185">Reference proteome</keyword>
<dbReference type="EMBL" id="OX395129">
    <property type="protein sequence ID" value="CAI5773120.1"/>
    <property type="molecule type" value="Genomic_DNA"/>
</dbReference>
<protein>
    <submittedName>
        <fullName evidence="2">Uncharacterized protein</fullName>
    </submittedName>
</protein>
<evidence type="ECO:0000256" key="1">
    <source>
        <dbReference type="SAM" id="MobiDB-lite"/>
    </source>
</evidence>
<accession>A0AA35K7K1</accession>